<reference evidence="3" key="1">
    <citation type="submission" date="2017-06" db="EMBL/GenBank/DDBJ databases">
        <authorList>
            <person name="Varghese N."/>
            <person name="Submissions S."/>
        </authorList>
    </citation>
    <scope>NUCLEOTIDE SEQUENCE [LARGE SCALE GENOMIC DNA]</scope>
    <source>
        <strain evidence="3">NKM1</strain>
    </source>
</reference>
<proteinExistence type="predicted"/>
<dbReference type="Proteomes" id="UP000198432">
    <property type="component" value="Unassembled WGS sequence"/>
</dbReference>
<accession>A0A239FEM4</accession>
<dbReference type="SUPFAM" id="SSF49299">
    <property type="entry name" value="PKD domain"/>
    <property type="match status" value="2"/>
</dbReference>
<keyword evidence="3" id="KW-1185">Reference proteome</keyword>
<organism evidence="2 3">
    <name type="scientific">Pontibacter ummariensis</name>
    <dbReference type="NCBI Taxonomy" id="1610492"/>
    <lineage>
        <taxon>Bacteria</taxon>
        <taxon>Pseudomonadati</taxon>
        <taxon>Bacteroidota</taxon>
        <taxon>Cytophagia</taxon>
        <taxon>Cytophagales</taxon>
        <taxon>Hymenobacteraceae</taxon>
        <taxon>Pontibacter</taxon>
    </lineage>
</organism>
<dbReference type="OrthoDB" id="631648at2"/>
<dbReference type="InterPro" id="IPR026341">
    <property type="entry name" value="T9SS_type_B"/>
</dbReference>
<evidence type="ECO:0000313" key="2">
    <source>
        <dbReference type="EMBL" id="SNS54968.1"/>
    </source>
</evidence>
<dbReference type="InterPro" id="IPR000601">
    <property type="entry name" value="PKD_dom"/>
</dbReference>
<dbReference type="NCBIfam" id="TIGR04131">
    <property type="entry name" value="Bac_Flav_CTERM"/>
    <property type="match status" value="1"/>
</dbReference>
<dbReference type="PROSITE" id="PS50093">
    <property type="entry name" value="PKD"/>
    <property type="match status" value="1"/>
</dbReference>
<evidence type="ECO:0000313" key="3">
    <source>
        <dbReference type="Proteomes" id="UP000198432"/>
    </source>
</evidence>
<dbReference type="Pfam" id="PF13585">
    <property type="entry name" value="CHU_C"/>
    <property type="match status" value="1"/>
</dbReference>
<feature type="domain" description="PKD" evidence="1">
    <location>
        <begin position="37"/>
        <end position="87"/>
    </location>
</feature>
<dbReference type="InterPro" id="IPR013783">
    <property type="entry name" value="Ig-like_fold"/>
</dbReference>
<gene>
    <name evidence="2" type="ORF">SAMN06296052_108138</name>
</gene>
<dbReference type="AlphaFoldDB" id="A0A239FEM4"/>
<dbReference type="RefSeq" id="WP_089319208.1">
    <property type="nucleotide sequence ID" value="NZ_FZOQ01000008.1"/>
</dbReference>
<sequence length="634" mass="69302">MKYLFIILFLFLNLPVWGQNRCFKAYQQGQEVQVLCVGQEVSFQDCGNQVPDDKEYYVFDYKSGSSIPSNPSDKQTHTYTKPGTYRVLQIANYGGTVGTDTVSVVFKVRDTPTPAFTAASCANGAVAVTITDSNYDSYVIDFGDGVIVTAQSNKTVQRKYNTQGEYQIVVKGTYTGASACTGRSMQTVVPLPPAPVPVIQQLTVVEQGLQGEIQLNLAELQPGYSYVVEQYTFDIRKPFQELDTIRNINSSTMTYSLDGVNTSKGTWFLIRPMDPCGALSRNSNIISSIALEVKDRNEQVGLTWTSLPGSERYEIYRNGTLIETLASSAESFTDADVICGKTYTYYVQGIAANGAVSVSAPIEARVTSTAVPAAPYLLSTFDRDNNVVLKLELPDGEEAQQVKIERSVMGSPYRMLATVPDLEYIDEKVKPQPTCYRASFTNTCGNTSSASNASCPVILKAEMQEGRVLLVWTGYTGFPSGIGSYVLELLDGEGNVVASYPVSGNTYTDTALSDEMALLRYRIRATSADGTQVSYSNIAPIEQELQLFIPSAFTPNGDGLNDILEVKGRLYLSYVIRIYNNLGNVVYEGTEATAAWDGTFKGQKLPAGAYAYEVIAETSFGATKRRTGTITLLR</sequence>
<dbReference type="Gene3D" id="2.60.40.10">
    <property type="entry name" value="Immunoglobulins"/>
    <property type="match status" value="3"/>
</dbReference>
<evidence type="ECO:0000259" key="1">
    <source>
        <dbReference type="PROSITE" id="PS50093"/>
    </source>
</evidence>
<protein>
    <submittedName>
        <fullName evidence="2">Gliding motility-associated C-terminal domain-containing protein</fullName>
    </submittedName>
</protein>
<name>A0A239FEM4_9BACT</name>
<dbReference type="EMBL" id="FZOQ01000008">
    <property type="protein sequence ID" value="SNS54968.1"/>
    <property type="molecule type" value="Genomic_DNA"/>
</dbReference>
<dbReference type="InterPro" id="IPR035986">
    <property type="entry name" value="PKD_dom_sf"/>
</dbReference>